<accession>C2MCE6</accession>
<dbReference type="RefSeq" id="WP_007365540.1">
    <property type="nucleotide sequence ID" value="NZ_ACLR01000174.1"/>
</dbReference>
<evidence type="ECO:0000259" key="1">
    <source>
        <dbReference type="Pfam" id="PF21012"/>
    </source>
</evidence>
<dbReference type="eggNOG" id="ENOG502ZBFN">
    <property type="taxonomic scope" value="Bacteria"/>
</dbReference>
<gene>
    <name evidence="2" type="ORF">PORUE0001_0911</name>
</gene>
<dbReference type="STRING" id="596327.PORUE0001_0911"/>
<sequence>MYLHAFTHSSLSIRSFALCLLMLGYVAAKAQMPASPFIIGQGEVYSSALQRYYEEITPRVEDKLAKVRYTIPMEIPQDTTYALVGLRSNYLSQDGVRAPYEGATETAGELLAMGVANFKHRGRLSGYVSVGLGYQGAIGYSAIRQPEYYLPYLVADTSGGAYRYEHYIAGALYALRRGASELGAGLHFAGEIAYKYEDPRVYNTTGTLQATLGYKHHFSSLDLSATLHALYHRKYMNLWLWRPSQQDKFPLTYGFGMVDVQNTKIFFGTSRMHYMGGVAVDLLLRSRQRELGAPHYTLLLSDQLYKMRTEESSAAGLFGLLNNSVRLLSSAGWGRCTLALESSILHRLGTEYIYATHQPDQEHLTITDLRQIGQRQTYQQADYDAQLRGRYQIPLSSRHQLALSLGGGYHYHQELYKGSSNHIDYSVVRPWAGCDYRYSDRLYTALSVAYRLPLSSTYVVERGYKDQLDYQLAYLPLLSKLKSGLELRWHSQLTIPLPRSQAMTISVDAFYAPNRLTPRRPLYEGRPTTSSGIFSHPELIGEQARSYGLLLSLTYHI</sequence>
<dbReference type="Proteomes" id="UP000003303">
    <property type="component" value="Unassembled WGS sequence"/>
</dbReference>
<dbReference type="Pfam" id="PF21012">
    <property type="entry name" value="DUF6850"/>
    <property type="match status" value="1"/>
</dbReference>
<dbReference type="InterPro" id="IPR049236">
    <property type="entry name" value="DUF6850"/>
</dbReference>
<dbReference type="OrthoDB" id="1025008at2"/>
<evidence type="ECO:0000313" key="2">
    <source>
        <dbReference type="EMBL" id="EEK16603.1"/>
    </source>
</evidence>
<comment type="caution">
    <text evidence="2">The sequence shown here is derived from an EMBL/GenBank/DDBJ whole genome shotgun (WGS) entry which is preliminary data.</text>
</comment>
<name>C2MCE6_9PORP</name>
<dbReference type="EMBL" id="ACLR01000174">
    <property type="protein sequence ID" value="EEK16603.1"/>
    <property type="molecule type" value="Genomic_DNA"/>
</dbReference>
<evidence type="ECO:0000313" key="3">
    <source>
        <dbReference type="Proteomes" id="UP000003303"/>
    </source>
</evidence>
<protein>
    <recommendedName>
        <fullName evidence="1">DUF6850 domain-containing protein</fullName>
    </recommendedName>
</protein>
<reference evidence="2 3" key="1">
    <citation type="submission" date="2009-04" db="EMBL/GenBank/DDBJ databases">
        <authorList>
            <person name="Sebastian Y."/>
            <person name="Madupu R."/>
            <person name="Durkin A.S."/>
            <person name="Torralba M."/>
            <person name="Methe B."/>
            <person name="Sutton G.G."/>
            <person name="Strausberg R.L."/>
            <person name="Nelson K.E."/>
        </authorList>
    </citation>
    <scope>NUCLEOTIDE SEQUENCE [LARGE SCALE GENOMIC DNA]</scope>
    <source>
        <strain evidence="2 3">60-3</strain>
    </source>
</reference>
<keyword evidence="3" id="KW-1185">Reference proteome</keyword>
<proteinExistence type="predicted"/>
<dbReference type="AlphaFoldDB" id="C2MCE6"/>
<organism evidence="2 3">
    <name type="scientific">Porphyromonas uenonis 60-3</name>
    <dbReference type="NCBI Taxonomy" id="596327"/>
    <lineage>
        <taxon>Bacteria</taxon>
        <taxon>Pseudomonadati</taxon>
        <taxon>Bacteroidota</taxon>
        <taxon>Bacteroidia</taxon>
        <taxon>Bacteroidales</taxon>
        <taxon>Porphyromonadaceae</taxon>
        <taxon>Porphyromonas</taxon>
    </lineage>
</organism>
<feature type="domain" description="DUF6850" evidence="1">
    <location>
        <begin position="77"/>
        <end position="494"/>
    </location>
</feature>